<protein>
    <submittedName>
        <fullName evidence="1">Uncharacterized protein</fullName>
    </submittedName>
</protein>
<proteinExistence type="predicted"/>
<accession>H0ECB9</accession>
<comment type="caution">
    <text evidence="1">The sequence shown here is derived from an EMBL/GenBank/DDBJ whole genome shotgun (WGS) entry which is preliminary data.</text>
</comment>
<dbReference type="Proteomes" id="UP000005446">
    <property type="component" value="Unassembled WGS sequence"/>
</dbReference>
<gene>
    <name evidence="1" type="ORF">M7I_0053</name>
</gene>
<sequence>MGISKANQPAEDEGGESTYVSIRADRKWYLAGVPDARVAVTGTASTISDVVQQICWLGAAQNRPIVCMFVQTTE</sequence>
<organism evidence="1 2">
    <name type="scientific">Glarea lozoyensis (strain ATCC 74030 / MF5533)</name>
    <dbReference type="NCBI Taxonomy" id="1104152"/>
    <lineage>
        <taxon>Eukaryota</taxon>
        <taxon>Fungi</taxon>
        <taxon>Dikarya</taxon>
        <taxon>Ascomycota</taxon>
        <taxon>Pezizomycotina</taxon>
        <taxon>Leotiomycetes</taxon>
        <taxon>Helotiales</taxon>
        <taxon>Helotiaceae</taxon>
        <taxon>Glarea</taxon>
    </lineage>
</organism>
<name>H0ECB9_GLAL7</name>
<evidence type="ECO:0000313" key="1">
    <source>
        <dbReference type="EMBL" id="EHL03862.1"/>
    </source>
</evidence>
<evidence type="ECO:0000313" key="2">
    <source>
        <dbReference type="Proteomes" id="UP000005446"/>
    </source>
</evidence>
<keyword evidence="2" id="KW-1185">Reference proteome</keyword>
<dbReference type="InParanoid" id="H0ECB9"/>
<dbReference type="EMBL" id="AGUE01000001">
    <property type="protein sequence ID" value="EHL03862.1"/>
    <property type="molecule type" value="Genomic_DNA"/>
</dbReference>
<dbReference type="AlphaFoldDB" id="H0ECB9"/>
<reference evidence="1 2" key="1">
    <citation type="journal article" date="2012" name="Eukaryot. Cell">
        <title>Genome sequence of the fungus Glarea lozoyensis: the first genome sequence of a species from the Helotiaceae family.</title>
        <authorList>
            <person name="Youssar L."/>
            <person name="Gruening B.A."/>
            <person name="Erxleben A."/>
            <person name="Guenther S."/>
            <person name="Huettel W."/>
        </authorList>
    </citation>
    <scope>NUCLEOTIDE SEQUENCE [LARGE SCALE GENOMIC DNA]</scope>
    <source>
        <strain evidence="2">ATCC 74030 / MF5533</strain>
    </source>
</reference>
<dbReference type="HOGENOM" id="CLU_2688042_0_0_1"/>